<feature type="compositionally biased region" description="Low complexity" evidence="5">
    <location>
        <begin position="221"/>
        <end position="230"/>
    </location>
</feature>
<evidence type="ECO:0000259" key="6">
    <source>
        <dbReference type="Pfam" id="PF06886"/>
    </source>
</evidence>
<feature type="compositionally biased region" description="Polar residues" evidence="5">
    <location>
        <begin position="16"/>
        <end position="31"/>
    </location>
</feature>
<dbReference type="Pfam" id="PF06886">
    <property type="entry name" value="TPX2"/>
    <property type="match status" value="1"/>
</dbReference>
<sequence>MPPSFDELSLRHLPDISNSSFSFQIPSTSTGDLLLANSNDDDDFFQNADDTISTPGPSRTISQQPLTLSELTPKVQSRAYQAPQGESSPPHDRPPPKQNPRGLGKATQARTVLPRAAKASQQPPSKTVTQIDELRGPEASPRAVRLRTLRAEVDSLSDNSRESAIPSSSSSSNHEHPTEEDQPISSKKEKITARPKQVVYSGGISKVRSKPGPFSARTIPSASQSQTQTSQALAQLVPHASTSKHVEIEENPDLSVCSTTSGGVAERLVMYSQKLIGSFGLFNTDNDNNKVLSPQETGGGDVISPGSRKPKSYHSIETNDNANEQVGLQGDHTGSNEDPFTLSQISPPKPEHLPRPVSPATTPASPMRPSRKRPGSVASSHQPNHKKGKMAPATDIPPYASDNLITEKPLAGGSLLRSGSGSGSGRARPVPPPTKAKGVAKKKAVRQGPATRLGTRTRESRLASSLTSSSSSATLRTSRGDNKQAKPGRSAHVDDRAAGGLPEAGSVRVAGGGHDADTDVVDAQRDTRVVLPPVNPTRPVGFKFQLDARMEARKAEPSHEHKKEKEKEEEHEKPGLGTLPKRPPHAHAHTQTHTYTHHPIPDYKSLHAQLDAELAQRKENIQPVIPRAIELSTDTRAREREKFDMRVREKEREMERVREERRREREEEEEREVREMRRRAVPRAHEVPDWYREAPKRDRRRDRREGADVDVDVGVTGEV</sequence>
<proteinExistence type="inferred from homology"/>
<keyword evidence="8" id="KW-1185">Reference proteome</keyword>
<gene>
    <name evidence="7" type="ORF">BDZ94DRAFT_1336099</name>
</gene>
<organism evidence="7 8">
    <name type="scientific">Collybia nuda</name>
    <dbReference type="NCBI Taxonomy" id="64659"/>
    <lineage>
        <taxon>Eukaryota</taxon>
        <taxon>Fungi</taxon>
        <taxon>Dikarya</taxon>
        <taxon>Basidiomycota</taxon>
        <taxon>Agaricomycotina</taxon>
        <taxon>Agaricomycetes</taxon>
        <taxon>Agaricomycetidae</taxon>
        <taxon>Agaricales</taxon>
        <taxon>Tricholomatineae</taxon>
        <taxon>Clitocybaceae</taxon>
        <taxon>Collybia</taxon>
    </lineage>
</organism>
<feature type="region of interest" description="Disordered" evidence="5">
    <location>
        <begin position="692"/>
        <end position="719"/>
    </location>
</feature>
<feature type="compositionally biased region" description="Polar residues" evidence="5">
    <location>
        <begin position="51"/>
        <end position="87"/>
    </location>
</feature>
<evidence type="ECO:0000256" key="1">
    <source>
        <dbReference type="ARBA" id="ARBA00004245"/>
    </source>
</evidence>
<evidence type="ECO:0000256" key="4">
    <source>
        <dbReference type="ARBA" id="ARBA00023212"/>
    </source>
</evidence>
<evidence type="ECO:0000313" key="8">
    <source>
        <dbReference type="Proteomes" id="UP000807353"/>
    </source>
</evidence>
<dbReference type="OrthoDB" id="3242303at2759"/>
<dbReference type="Proteomes" id="UP000807353">
    <property type="component" value="Unassembled WGS sequence"/>
</dbReference>
<reference evidence="7" key="1">
    <citation type="submission" date="2020-11" db="EMBL/GenBank/DDBJ databases">
        <authorList>
            <consortium name="DOE Joint Genome Institute"/>
            <person name="Ahrendt S."/>
            <person name="Riley R."/>
            <person name="Andreopoulos W."/>
            <person name="Labutti K."/>
            <person name="Pangilinan J."/>
            <person name="Ruiz-Duenas F.J."/>
            <person name="Barrasa J.M."/>
            <person name="Sanchez-Garcia M."/>
            <person name="Camarero S."/>
            <person name="Miyauchi S."/>
            <person name="Serrano A."/>
            <person name="Linde D."/>
            <person name="Babiker R."/>
            <person name="Drula E."/>
            <person name="Ayuso-Fernandez I."/>
            <person name="Pacheco R."/>
            <person name="Padilla G."/>
            <person name="Ferreira P."/>
            <person name="Barriuso J."/>
            <person name="Kellner H."/>
            <person name="Castanera R."/>
            <person name="Alfaro M."/>
            <person name="Ramirez L."/>
            <person name="Pisabarro A.G."/>
            <person name="Kuo A."/>
            <person name="Tritt A."/>
            <person name="Lipzen A."/>
            <person name="He G."/>
            <person name="Yan M."/>
            <person name="Ng V."/>
            <person name="Cullen D."/>
            <person name="Martin F."/>
            <person name="Rosso M.-N."/>
            <person name="Henrissat B."/>
            <person name="Hibbett D."/>
            <person name="Martinez A.T."/>
            <person name="Grigoriev I.V."/>
        </authorList>
    </citation>
    <scope>NUCLEOTIDE SEQUENCE</scope>
    <source>
        <strain evidence="7">CBS 247.69</strain>
    </source>
</reference>
<evidence type="ECO:0000313" key="7">
    <source>
        <dbReference type="EMBL" id="KAF9458035.1"/>
    </source>
</evidence>
<dbReference type="EMBL" id="MU150351">
    <property type="protein sequence ID" value="KAF9458035.1"/>
    <property type="molecule type" value="Genomic_DNA"/>
</dbReference>
<feature type="compositionally biased region" description="Polar residues" evidence="5">
    <location>
        <begin position="315"/>
        <end position="346"/>
    </location>
</feature>
<feature type="compositionally biased region" description="Basic and acidic residues" evidence="5">
    <location>
        <begin position="546"/>
        <end position="574"/>
    </location>
</feature>
<keyword evidence="3" id="KW-0963">Cytoplasm</keyword>
<feature type="compositionally biased region" description="Polar residues" evidence="5">
    <location>
        <begin position="119"/>
        <end position="130"/>
    </location>
</feature>
<comment type="subcellular location">
    <subcellularLocation>
        <location evidence="1">Cytoplasm</location>
        <location evidence="1">Cytoskeleton</location>
    </subcellularLocation>
</comment>
<feature type="region of interest" description="Disordered" evidence="5">
    <location>
        <begin position="649"/>
        <end position="680"/>
    </location>
</feature>
<evidence type="ECO:0000256" key="5">
    <source>
        <dbReference type="SAM" id="MobiDB-lite"/>
    </source>
</evidence>
<comment type="caution">
    <text evidence="7">The sequence shown here is derived from an EMBL/GenBank/DDBJ whole genome shotgun (WGS) entry which is preliminary data.</text>
</comment>
<dbReference type="AlphaFoldDB" id="A0A9P6CDD5"/>
<accession>A0A9P6CDD5</accession>
<feature type="region of interest" description="Disordered" evidence="5">
    <location>
        <begin position="16"/>
        <end position="230"/>
    </location>
</feature>
<dbReference type="GO" id="GO:0005856">
    <property type="term" value="C:cytoskeleton"/>
    <property type="evidence" value="ECO:0007669"/>
    <property type="project" value="UniProtKB-SubCell"/>
</dbReference>
<feature type="compositionally biased region" description="Basic and acidic residues" evidence="5">
    <location>
        <begin position="649"/>
        <end position="675"/>
    </location>
</feature>
<feature type="compositionally biased region" description="Basic and acidic residues" evidence="5">
    <location>
        <begin position="514"/>
        <end position="528"/>
    </location>
</feature>
<feature type="region of interest" description="Disordered" evidence="5">
    <location>
        <begin position="280"/>
        <end position="608"/>
    </location>
</feature>
<comment type="similarity">
    <text evidence="2">Belongs to the TPX2 family.</text>
</comment>
<protein>
    <recommendedName>
        <fullName evidence="6">TPX2 C-terminal domain-containing protein</fullName>
    </recommendedName>
</protein>
<feature type="compositionally biased region" description="Low complexity" evidence="5">
    <location>
        <begin position="410"/>
        <end position="419"/>
    </location>
</feature>
<feature type="compositionally biased region" description="Low complexity" evidence="5">
    <location>
        <begin position="462"/>
        <end position="477"/>
    </location>
</feature>
<dbReference type="InterPro" id="IPR027329">
    <property type="entry name" value="TPX2_C"/>
</dbReference>
<keyword evidence="4" id="KW-0206">Cytoskeleton</keyword>
<feature type="domain" description="TPX2 C-terminal" evidence="6">
    <location>
        <begin position="630"/>
        <end position="699"/>
    </location>
</feature>
<name>A0A9P6CDD5_9AGAR</name>
<evidence type="ECO:0000256" key="3">
    <source>
        <dbReference type="ARBA" id="ARBA00022490"/>
    </source>
</evidence>
<evidence type="ECO:0000256" key="2">
    <source>
        <dbReference type="ARBA" id="ARBA00005885"/>
    </source>
</evidence>
<feature type="compositionally biased region" description="Polar residues" evidence="5">
    <location>
        <begin position="281"/>
        <end position="296"/>
    </location>
</feature>